<name>A0A7J7ENV0_DICBM</name>
<evidence type="ECO:0000256" key="6">
    <source>
        <dbReference type="SAM" id="MobiDB-lite"/>
    </source>
</evidence>
<dbReference type="AlphaFoldDB" id="A0A7J7ENV0"/>
<evidence type="ECO:0000259" key="7">
    <source>
        <dbReference type="PROSITE" id="PS50850"/>
    </source>
</evidence>
<dbReference type="InterPro" id="IPR036259">
    <property type="entry name" value="MFS_trans_sf"/>
</dbReference>
<comment type="subcellular location">
    <subcellularLocation>
        <location evidence="1">Endomembrane system</location>
        <topology evidence="1">Multi-pass membrane protein</topology>
    </subcellularLocation>
</comment>
<dbReference type="GO" id="GO:0070837">
    <property type="term" value="P:dehydroascorbic acid transport"/>
    <property type="evidence" value="ECO:0007669"/>
    <property type="project" value="TreeGrafter"/>
</dbReference>
<dbReference type="Proteomes" id="UP000551758">
    <property type="component" value="Unassembled WGS sequence"/>
</dbReference>
<evidence type="ECO:0000256" key="4">
    <source>
        <dbReference type="ARBA" id="ARBA00022989"/>
    </source>
</evidence>
<feature type="region of interest" description="Disordered" evidence="6">
    <location>
        <begin position="129"/>
        <end position="148"/>
    </location>
</feature>
<dbReference type="GO" id="GO:0012505">
    <property type="term" value="C:endomembrane system"/>
    <property type="evidence" value="ECO:0007669"/>
    <property type="project" value="UniProtKB-SubCell"/>
</dbReference>
<dbReference type="GO" id="GO:0046323">
    <property type="term" value="P:D-glucose import"/>
    <property type="evidence" value="ECO:0007669"/>
    <property type="project" value="TreeGrafter"/>
</dbReference>
<protein>
    <recommendedName>
        <fullName evidence="7">Major facilitator superfamily (MFS) profile domain-containing protein</fullName>
    </recommendedName>
</protein>
<accession>A0A7J7ENV0</accession>
<dbReference type="GO" id="GO:0055056">
    <property type="term" value="F:D-glucose transmembrane transporter activity"/>
    <property type="evidence" value="ECO:0007669"/>
    <property type="project" value="TreeGrafter"/>
</dbReference>
<evidence type="ECO:0000256" key="5">
    <source>
        <dbReference type="ARBA" id="ARBA00023136"/>
    </source>
</evidence>
<keyword evidence="2" id="KW-0762">Sugar transport</keyword>
<dbReference type="InterPro" id="IPR005828">
    <property type="entry name" value="MFS_sugar_transport-like"/>
</dbReference>
<dbReference type="EMBL" id="JACDTQ010002568">
    <property type="protein sequence ID" value="KAF5917367.1"/>
    <property type="molecule type" value="Genomic_DNA"/>
</dbReference>
<dbReference type="PANTHER" id="PTHR23503:SF30">
    <property type="entry name" value="SOLUTE CARRIER FAMILY 2, FACILITATED GLUCOSE TRANSPORTER MEMBER 7"/>
    <property type="match status" value="1"/>
</dbReference>
<keyword evidence="4" id="KW-1133">Transmembrane helix</keyword>
<reference evidence="8 9" key="1">
    <citation type="journal article" date="2020" name="Mol. Biol. Evol.">
        <title>Interspecific Gene Flow and the Evolution of Specialization in Black and White Rhinoceros.</title>
        <authorList>
            <person name="Moodley Y."/>
            <person name="Westbury M.V."/>
            <person name="Russo I.M."/>
            <person name="Gopalakrishnan S."/>
            <person name="Rakotoarivelo A."/>
            <person name="Olsen R.A."/>
            <person name="Prost S."/>
            <person name="Tunstall T."/>
            <person name="Ryder O.A."/>
            <person name="Dalen L."/>
            <person name="Bruford M.W."/>
        </authorList>
    </citation>
    <scope>NUCLEOTIDE SEQUENCE [LARGE SCALE GENOMIC DNA]</scope>
    <source>
        <strain evidence="8">SBR-YM</strain>
        <tissue evidence="8">Skin</tissue>
    </source>
</reference>
<organism evidence="8 9">
    <name type="scientific">Diceros bicornis minor</name>
    <name type="common">South-central black rhinoceros</name>
    <dbReference type="NCBI Taxonomy" id="77932"/>
    <lineage>
        <taxon>Eukaryota</taxon>
        <taxon>Metazoa</taxon>
        <taxon>Chordata</taxon>
        <taxon>Craniata</taxon>
        <taxon>Vertebrata</taxon>
        <taxon>Euteleostomi</taxon>
        <taxon>Mammalia</taxon>
        <taxon>Eutheria</taxon>
        <taxon>Laurasiatheria</taxon>
        <taxon>Perissodactyla</taxon>
        <taxon>Rhinocerotidae</taxon>
        <taxon>Diceros</taxon>
    </lineage>
</organism>
<sequence>MVLLWSCTVSVFPLGSLLGSLMVGLLVDKCSRKGTLLISNIFTLIPAILRGVSKVAKAFELIVFSPVVLGVCTEPGISYSTPTMYPGELAPKNLRGTLGAMTEVSVIVGIFLAQISSLQAILGHPTGTGSTPRLARAPGTDRGPHAASASLSALLPQEPAVYLIQKRDESARQPGHGAALLPAALRKCEARLM</sequence>
<keyword evidence="9" id="KW-1185">Reference proteome</keyword>
<dbReference type="InterPro" id="IPR045263">
    <property type="entry name" value="GLUT"/>
</dbReference>
<comment type="caution">
    <text evidence="8">The sequence shown here is derived from an EMBL/GenBank/DDBJ whole genome shotgun (WGS) entry which is preliminary data.</text>
</comment>
<dbReference type="InterPro" id="IPR020846">
    <property type="entry name" value="MFS_dom"/>
</dbReference>
<evidence type="ECO:0000313" key="8">
    <source>
        <dbReference type="EMBL" id="KAF5917367.1"/>
    </source>
</evidence>
<evidence type="ECO:0000313" key="9">
    <source>
        <dbReference type="Proteomes" id="UP000551758"/>
    </source>
</evidence>
<keyword evidence="2" id="KW-0813">Transport</keyword>
<evidence type="ECO:0000256" key="3">
    <source>
        <dbReference type="ARBA" id="ARBA00022692"/>
    </source>
</evidence>
<evidence type="ECO:0000256" key="1">
    <source>
        <dbReference type="ARBA" id="ARBA00004127"/>
    </source>
</evidence>
<dbReference type="GO" id="GO:0005886">
    <property type="term" value="C:plasma membrane"/>
    <property type="evidence" value="ECO:0007669"/>
    <property type="project" value="TreeGrafter"/>
</dbReference>
<dbReference type="Pfam" id="PF00083">
    <property type="entry name" value="Sugar_tr"/>
    <property type="match status" value="1"/>
</dbReference>
<dbReference type="SUPFAM" id="SSF103473">
    <property type="entry name" value="MFS general substrate transporter"/>
    <property type="match status" value="1"/>
</dbReference>
<keyword evidence="5" id="KW-0472">Membrane</keyword>
<dbReference type="PANTHER" id="PTHR23503">
    <property type="entry name" value="SOLUTE CARRIER FAMILY 2"/>
    <property type="match status" value="1"/>
</dbReference>
<feature type="domain" description="Major facilitator superfamily (MFS) profile" evidence="7">
    <location>
        <begin position="1"/>
        <end position="193"/>
    </location>
</feature>
<keyword evidence="3" id="KW-0812">Transmembrane</keyword>
<dbReference type="PROSITE" id="PS50850">
    <property type="entry name" value="MFS"/>
    <property type="match status" value="1"/>
</dbReference>
<dbReference type="Gene3D" id="1.20.1250.20">
    <property type="entry name" value="MFS general substrate transporter like domains"/>
    <property type="match status" value="1"/>
</dbReference>
<proteinExistence type="predicted"/>
<evidence type="ECO:0000256" key="2">
    <source>
        <dbReference type="ARBA" id="ARBA00022597"/>
    </source>
</evidence>
<gene>
    <name evidence="8" type="ORF">HPG69_006961</name>
</gene>